<sequence>MDSLRLVSAAPRNLNWATSRLSFLTSRNRGNILSERGTSVVQYIEMRRRYTSFPCPPPLPTQHSLHRTNKLSNPTTKTRRLRRRGERESRREGETMGKTEAPTLAAAAAAAAKPASQETPSY</sequence>
<organism evidence="2 3">
    <name type="scientific">Portunus trituberculatus</name>
    <name type="common">Swimming crab</name>
    <name type="synonym">Neptunus trituberculatus</name>
    <dbReference type="NCBI Taxonomy" id="210409"/>
    <lineage>
        <taxon>Eukaryota</taxon>
        <taxon>Metazoa</taxon>
        <taxon>Ecdysozoa</taxon>
        <taxon>Arthropoda</taxon>
        <taxon>Crustacea</taxon>
        <taxon>Multicrustacea</taxon>
        <taxon>Malacostraca</taxon>
        <taxon>Eumalacostraca</taxon>
        <taxon>Eucarida</taxon>
        <taxon>Decapoda</taxon>
        <taxon>Pleocyemata</taxon>
        <taxon>Brachyura</taxon>
        <taxon>Eubrachyura</taxon>
        <taxon>Portunoidea</taxon>
        <taxon>Portunidae</taxon>
        <taxon>Portuninae</taxon>
        <taxon>Portunus</taxon>
    </lineage>
</organism>
<accession>A0A5B7EG10</accession>
<gene>
    <name evidence="2" type="ORF">E2C01_025635</name>
</gene>
<proteinExistence type="predicted"/>
<dbReference type="AlphaFoldDB" id="A0A5B7EG10"/>
<reference evidence="2 3" key="1">
    <citation type="submission" date="2019-05" db="EMBL/GenBank/DDBJ databases">
        <title>Another draft genome of Portunus trituberculatus and its Hox gene families provides insights of decapod evolution.</title>
        <authorList>
            <person name="Jeong J.-H."/>
            <person name="Song I."/>
            <person name="Kim S."/>
            <person name="Choi T."/>
            <person name="Kim D."/>
            <person name="Ryu S."/>
            <person name="Kim W."/>
        </authorList>
    </citation>
    <scope>NUCLEOTIDE SEQUENCE [LARGE SCALE GENOMIC DNA]</scope>
    <source>
        <tissue evidence="2">Muscle</tissue>
    </source>
</reference>
<comment type="caution">
    <text evidence="2">The sequence shown here is derived from an EMBL/GenBank/DDBJ whole genome shotgun (WGS) entry which is preliminary data.</text>
</comment>
<keyword evidence="3" id="KW-1185">Reference proteome</keyword>
<evidence type="ECO:0000313" key="3">
    <source>
        <dbReference type="Proteomes" id="UP000324222"/>
    </source>
</evidence>
<feature type="compositionally biased region" description="Basic and acidic residues" evidence="1">
    <location>
        <begin position="85"/>
        <end position="97"/>
    </location>
</feature>
<dbReference type="Proteomes" id="UP000324222">
    <property type="component" value="Unassembled WGS sequence"/>
</dbReference>
<dbReference type="EMBL" id="VSRR010002605">
    <property type="protein sequence ID" value="MPC32325.1"/>
    <property type="molecule type" value="Genomic_DNA"/>
</dbReference>
<feature type="region of interest" description="Disordered" evidence="1">
    <location>
        <begin position="54"/>
        <end position="122"/>
    </location>
</feature>
<name>A0A5B7EG10_PORTR</name>
<evidence type="ECO:0000256" key="1">
    <source>
        <dbReference type="SAM" id="MobiDB-lite"/>
    </source>
</evidence>
<evidence type="ECO:0000313" key="2">
    <source>
        <dbReference type="EMBL" id="MPC32325.1"/>
    </source>
</evidence>
<protein>
    <submittedName>
        <fullName evidence="2">Uncharacterized protein</fullName>
    </submittedName>
</protein>